<dbReference type="Proteomes" id="UP001108240">
    <property type="component" value="Unplaced"/>
</dbReference>
<evidence type="ECO:0000259" key="1">
    <source>
        <dbReference type="PROSITE" id="PS50878"/>
    </source>
</evidence>
<feature type="domain" description="Reverse transcriptase" evidence="1">
    <location>
        <begin position="1"/>
        <end position="197"/>
    </location>
</feature>
<reference evidence="2" key="2">
    <citation type="submission" date="2025-09" db="UniProtKB">
        <authorList>
            <consortium name="Ensembl"/>
        </authorList>
    </citation>
    <scope>IDENTIFICATION</scope>
</reference>
<accession>A0A9J8DBU2</accession>
<evidence type="ECO:0000313" key="2">
    <source>
        <dbReference type="Ensembl" id="ENSCCRP00000179807.1"/>
    </source>
</evidence>
<keyword evidence="3" id="KW-1185">Reference proteome</keyword>
<dbReference type="PANTHER" id="PTHR31635">
    <property type="entry name" value="REVERSE TRANSCRIPTASE DOMAIN-CONTAINING PROTEIN-RELATED"/>
    <property type="match status" value="1"/>
</dbReference>
<sequence>MHNIRRLFNIIYHPKAVRDNLVVISLDAEKAFDRVEWPYLFAVLEKFDMGDEFITWIKILYSSPAARVLTNKTISDSFSLQRGTRQGCPLSPLLFALSVEPLAETIRSNSCIHGFSTSNTINKISLYADDILLYITQPQVSLPVILKTITTFGKFSGFKVNLEKSELMPIGLKDLSLIHSSPFKVSKEKIVYLGIVVTYKYSLLFKSNFNPLLSKLQNCIHYWRTLPISLMGRINAIKMIFLPQILYLFRNIPILLPKSFFKRLDSIILPFLWNYKSHRIKKVHLCKSKHEGGLALPDFRLYYWATHLQVFALWLEQSAVAPDWLQIERDYCHPYDLGAVLLSPVILDQAAVNNIVIKSQLRVWRQMREYLKIKSLSLLIPIANNPSFPPSRLDTTFTQWKELGICTIKDLYLDGALASFMQLQQKYNLPKNNFFRFLQIRNYLRTYKVSLDEVPPSVIDDCLIQFRGNKCQLSLIYGRLLAVTSPSTKLIREEWEREIGVGISEEVWQSGLEDIDKQSVNTRLCLIQFKVLHRLHFSKKKLHRIFPNISPICDKCKREDADLAHSFIFCHKIQGFWCELFKVLSDILNVNLAPDPVLIILGHSNYICSLNSAQQKFLTYCLITAKKLLLLFWKKVNPPTIKLWLEELISTLHLERTRYLLKGNIKQFHKIWDPFFCYLKSNYIP</sequence>
<evidence type="ECO:0000313" key="3">
    <source>
        <dbReference type="Proteomes" id="UP001108240"/>
    </source>
</evidence>
<name>A0A9J8DBU2_CYPCA</name>
<dbReference type="InterPro" id="IPR000477">
    <property type="entry name" value="RT_dom"/>
</dbReference>
<dbReference type="PANTHER" id="PTHR31635:SF196">
    <property type="entry name" value="REVERSE TRANSCRIPTASE DOMAIN-CONTAINING PROTEIN-RELATED"/>
    <property type="match status" value="1"/>
</dbReference>
<reference evidence="2" key="1">
    <citation type="submission" date="2025-08" db="UniProtKB">
        <authorList>
            <consortium name="Ensembl"/>
        </authorList>
    </citation>
    <scope>IDENTIFICATION</scope>
</reference>
<dbReference type="GeneTree" id="ENSGT00940000164735"/>
<dbReference type="SUPFAM" id="SSF56672">
    <property type="entry name" value="DNA/RNA polymerases"/>
    <property type="match status" value="1"/>
</dbReference>
<dbReference type="OMA" id="QAPWRTV"/>
<protein>
    <recommendedName>
        <fullName evidence="1">Reverse transcriptase domain-containing protein</fullName>
    </recommendedName>
</protein>
<dbReference type="Ensembl" id="ENSCCRT00000155581.1">
    <property type="protein sequence ID" value="ENSCCRP00000179807.1"/>
    <property type="gene ID" value="ENSCCRG00000065108.1"/>
</dbReference>
<organism evidence="2 3">
    <name type="scientific">Cyprinus carpio carpio</name>
    <dbReference type="NCBI Taxonomy" id="630221"/>
    <lineage>
        <taxon>Eukaryota</taxon>
        <taxon>Metazoa</taxon>
        <taxon>Chordata</taxon>
        <taxon>Craniata</taxon>
        <taxon>Vertebrata</taxon>
        <taxon>Euteleostomi</taxon>
        <taxon>Actinopterygii</taxon>
        <taxon>Neopterygii</taxon>
        <taxon>Teleostei</taxon>
        <taxon>Ostariophysi</taxon>
        <taxon>Cypriniformes</taxon>
        <taxon>Cyprinidae</taxon>
        <taxon>Cyprininae</taxon>
        <taxon>Cyprinus</taxon>
    </lineage>
</organism>
<dbReference type="PROSITE" id="PS50878">
    <property type="entry name" value="RT_POL"/>
    <property type="match status" value="1"/>
</dbReference>
<dbReference type="InterPro" id="IPR043502">
    <property type="entry name" value="DNA/RNA_pol_sf"/>
</dbReference>
<dbReference type="CDD" id="cd01650">
    <property type="entry name" value="RT_nLTR_like"/>
    <property type="match status" value="1"/>
</dbReference>
<dbReference type="Pfam" id="PF00078">
    <property type="entry name" value="RVT_1"/>
    <property type="match status" value="1"/>
</dbReference>
<dbReference type="AlphaFoldDB" id="A0A9J8DBU2"/>
<proteinExistence type="predicted"/>